<accession>A0ABD5MAX3</accession>
<dbReference type="RefSeq" id="WP_372389070.1">
    <property type="nucleotide sequence ID" value="NZ_JBGNYA010000001.1"/>
</dbReference>
<evidence type="ECO:0000259" key="8">
    <source>
        <dbReference type="PROSITE" id="PS50885"/>
    </source>
</evidence>
<evidence type="ECO:0000313" key="9">
    <source>
        <dbReference type="EMBL" id="MFA1611062.1"/>
    </source>
</evidence>
<feature type="domain" description="HAMP" evidence="8">
    <location>
        <begin position="318"/>
        <end position="370"/>
    </location>
</feature>
<dbReference type="Gene3D" id="3.30.450.20">
    <property type="entry name" value="PAS domain"/>
    <property type="match status" value="2"/>
</dbReference>
<dbReference type="SMART" id="SM00283">
    <property type="entry name" value="MA"/>
    <property type="match status" value="1"/>
</dbReference>
<sequence>MSTIGEAVVPDPIRKRWAVKSGVAIFVILLFIGTVGGVTYVETNDELTQDAQARLETAATTQSVSLSEWVQQMKTASRTIAYSAPVQSGDSERISAYLGQQLDDGSLPSDVVAVHYFDTQTDTYRASSEPDAVGASAVVRGVPWAQSTLDLGRNGVVVSEPYAGPNTQRAVAAVVAAVPNQENRALVMVIDLESYAAGMPRPVQESFTKVVNGDGTTVLSHHTDQILSQNMGDQETESVDSMAVKKGLGGQSGYMEMEMGGEAMAMGYAPVEGTDWVVMIHSPKSAMFALQQQISRNLLLLLGGALLGFVALGVTVGRNTVSELNRLTSKAQALESGDLDVGFESGRIDEIGQLYGAFGGMRDSLRERIQEAEREKQRSEQLVDHLETKADAYSSEMERAAEGDLSARVDPESESAAMAQIGEAFNTMIATLEETVVELQSFADRVATTSEEVTAGTEESQSASEQVDTSIQEIAADAESQSAHLQEIAAEMQDLSGTIEEVASSADEMAAHSRETATLGQEGRESAAAALDEMDAIETQADKTVSEVESLADEMDEIGEIVDLITDIAEQTNMLALNASIEATQAGNGGEGFAVIADEIKTLAQEVADATEDIEGRITEVQTSTDSVVANIREMGDRIESGTETTEDASKALQSIADNVEETNRSIQEISDATDAQAGSTEEVAGMVEEVSGKAEQVSAESDTVSAAAEQQTAALTQVAQSAQTLAEQADDLQDRLAEFTVTQADAPAGTPRAGAAEPSETVADGGRSSDFEDSES</sequence>
<feature type="transmembrane region" description="Helical" evidence="6">
    <location>
        <begin position="23"/>
        <end position="41"/>
    </location>
</feature>
<comment type="similarity">
    <text evidence="2">Belongs to the methyl-accepting chemotaxis (MCP) protein family.</text>
</comment>
<dbReference type="InterPro" id="IPR004089">
    <property type="entry name" value="MCPsignal_dom"/>
</dbReference>
<dbReference type="Pfam" id="PF00015">
    <property type="entry name" value="MCPsignal"/>
    <property type="match status" value="1"/>
</dbReference>
<dbReference type="CDD" id="cd12912">
    <property type="entry name" value="PDC2_MCP_like"/>
    <property type="match status" value="1"/>
</dbReference>
<organism evidence="9 10">
    <name type="scientific">Halobellus rubicundus</name>
    <dbReference type="NCBI Taxonomy" id="2996466"/>
    <lineage>
        <taxon>Archaea</taxon>
        <taxon>Methanobacteriati</taxon>
        <taxon>Methanobacteriota</taxon>
        <taxon>Stenosarchaea group</taxon>
        <taxon>Halobacteria</taxon>
        <taxon>Halobacteriales</taxon>
        <taxon>Haloferacaceae</taxon>
        <taxon>Halobellus</taxon>
    </lineage>
</organism>
<dbReference type="CDD" id="cd06225">
    <property type="entry name" value="HAMP"/>
    <property type="match status" value="2"/>
</dbReference>
<keyword evidence="1 3" id="KW-0807">Transducer</keyword>
<dbReference type="PROSITE" id="PS50885">
    <property type="entry name" value="HAMP"/>
    <property type="match status" value="2"/>
</dbReference>
<dbReference type="PROSITE" id="PS50111">
    <property type="entry name" value="CHEMOTAXIS_TRANSDUC_2"/>
    <property type="match status" value="1"/>
</dbReference>
<feature type="region of interest" description="Disordered" evidence="5">
    <location>
        <begin position="742"/>
        <end position="777"/>
    </location>
</feature>
<dbReference type="InterPro" id="IPR003660">
    <property type="entry name" value="HAMP_dom"/>
</dbReference>
<dbReference type="PANTHER" id="PTHR32089">
    <property type="entry name" value="METHYL-ACCEPTING CHEMOTAXIS PROTEIN MCPB"/>
    <property type="match status" value="1"/>
</dbReference>
<dbReference type="EMBL" id="JBGNYA010000001">
    <property type="protein sequence ID" value="MFA1611062.1"/>
    <property type="molecule type" value="Genomic_DNA"/>
</dbReference>
<gene>
    <name evidence="9" type="ORF">OS889_08605</name>
</gene>
<evidence type="ECO:0000256" key="5">
    <source>
        <dbReference type="SAM" id="MobiDB-lite"/>
    </source>
</evidence>
<evidence type="ECO:0000256" key="4">
    <source>
        <dbReference type="SAM" id="Coils"/>
    </source>
</evidence>
<dbReference type="AlphaFoldDB" id="A0ABD5MAX3"/>
<dbReference type="CDD" id="cd11386">
    <property type="entry name" value="MCP_signal"/>
    <property type="match status" value="1"/>
</dbReference>
<feature type="coiled-coil region" evidence="4">
    <location>
        <begin position="362"/>
        <end position="396"/>
    </location>
</feature>
<dbReference type="InterPro" id="IPR004090">
    <property type="entry name" value="Chemotax_Me-accpt_rcpt"/>
</dbReference>
<evidence type="ECO:0000256" key="2">
    <source>
        <dbReference type="ARBA" id="ARBA00029447"/>
    </source>
</evidence>
<reference evidence="9 10" key="1">
    <citation type="submission" date="2024-08" db="EMBL/GenBank/DDBJ databases">
        <title>Halobellus sp. MBLA0158 whole genome sequence.</title>
        <authorList>
            <person name="Hwang C.Y."/>
            <person name="Cho E.-S."/>
            <person name="Seo M.-J."/>
        </authorList>
    </citation>
    <scope>NUCLEOTIDE SEQUENCE [LARGE SCALE GENOMIC DNA]</scope>
    <source>
        <strain evidence="9 10">MBLA0158</strain>
    </source>
</reference>
<name>A0ABD5MAX3_9EURY</name>
<protein>
    <submittedName>
        <fullName evidence="9">Methyl-accepting chemotaxis protein</fullName>
    </submittedName>
</protein>
<keyword evidence="10" id="KW-1185">Reference proteome</keyword>
<keyword evidence="6" id="KW-0472">Membrane</keyword>
<evidence type="ECO:0000256" key="3">
    <source>
        <dbReference type="PROSITE-ProRule" id="PRU00284"/>
    </source>
</evidence>
<comment type="caution">
    <text evidence="9">The sequence shown here is derived from an EMBL/GenBank/DDBJ whole genome shotgun (WGS) entry which is preliminary data.</text>
</comment>
<dbReference type="Pfam" id="PF00672">
    <property type="entry name" value="HAMP"/>
    <property type="match status" value="2"/>
</dbReference>
<dbReference type="SMART" id="SM00304">
    <property type="entry name" value="HAMP"/>
    <property type="match status" value="3"/>
</dbReference>
<evidence type="ECO:0000256" key="1">
    <source>
        <dbReference type="ARBA" id="ARBA00023224"/>
    </source>
</evidence>
<dbReference type="Gene3D" id="1.10.287.950">
    <property type="entry name" value="Methyl-accepting chemotaxis protein"/>
    <property type="match status" value="1"/>
</dbReference>
<keyword evidence="4" id="KW-0175">Coiled coil</keyword>
<dbReference type="Proteomes" id="UP001570511">
    <property type="component" value="Unassembled WGS sequence"/>
</dbReference>
<keyword evidence="6" id="KW-1133">Transmembrane helix</keyword>
<feature type="domain" description="HAMP" evidence="8">
    <location>
        <begin position="397"/>
        <end position="437"/>
    </location>
</feature>
<dbReference type="Gene3D" id="6.10.250.1910">
    <property type="match status" value="1"/>
</dbReference>
<dbReference type="PRINTS" id="PR00260">
    <property type="entry name" value="CHEMTRNSDUCR"/>
</dbReference>
<keyword evidence="6" id="KW-0812">Transmembrane</keyword>
<evidence type="ECO:0000256" key="6">
    <source>
        <dbReference type="SAM" id="Phobius"/>
    </source>
</evidence>
<dbReference type="PANTHER" id="PTHR32089:SF112">
    <property type="entry name" value="LYSOZYME-LIKE PROTEIN-RELATED"/>
    <property type="match status" value="1"/>
</dbReference>
<proteinExistence type="inferred from homology"/>
<dbReference type="GO" id="GO:0007165">
    <property type="term" value="P:signal transduction"/>
    <property type="evidence" value="ECO:0007669"/>
    <property type="project" value="UniProtKB-KW"/>
</dbReference>
<feature type="region of interest" description="Disordered" evidence="5">
    <location>
        <begin position="450"/>
        <end position="469"/>
    </location>
</feature>
<feature type="domain" description="Methyl-accepting transducer" evidence="7">
    <location>
        <begin position="456"/>
        <end position="692"/>
    </location>
</feature>
<dbReference type="SUPFAM" id="SSF58104">
    <property type="entry name" value="Methyl-accepting chemotaxis protein (MCP) signaling domain"/>
    <property type="match status" value="1"/>
</dbReference>
<evidence type="ECO:0000259" key="7">
    <source>
        <dbReference type="PROSITE" id="PS50111"/>
    </source>
</evidence>
<evidence type="ECO:0000313" key="10">
    <source>
        <dbReference type="Proteomes" id="UP001570511"/>
    </source>
</evidence>